<dbReference type="Gene3D" id="3.40.50.1820">
    <property type="entry name" value="alpha/beta hydrolase"/>
    <property type="match status" value="1"/>
</dbReference>
<evidence type="ECO:0000259" key="1">
    <source>
        <dbReference type="Pfam" id="PF00561"/>
    </source>
</evidence>
<feature type="domain" description="AB hydrolase-1" evidence="1">
    <location>
        <begin position="29"/>
        <end position="265"/>
    </location>
</feature>
<dbReference type="OrthoDB" id="9800988at2"/>
<dbReference type="Pfam" id="PF00561">
    <property type="entry name" value="Abhydrolase_1"/>
    <property type="match status" value="1"/>
</dbReference>
<dbReference type="InterPro" id="IPR000073">
    <property type="entry name" value="AB_hydrolase_1"/>
</dbReference>
<name>A0A4R2IMD5_9ACTN</name>
<accession>A0A4R2IMD5</accession>
<keyword evidence="3" id="KW-1185">Reference proteome</keyword>
<dbReference type="InterPro" id="IPR029058">
    <property type="entry name" value="AB_hydrolase_fold"/>
</dbReference>
<dbReference type="AlphaFoldDB" id="A0A4R2IMD5"/>
<protein>
    <submittedName>
        <fullName evidence="2">Pimeloyl-ACP methyl ester carboxylesterase</fullName>
    </submittedName>
</protein>
<evidence type="ECO:0000313" key="3">
    <source>
        <dbReference type="Proteomes" id="UP000295573"/>
    </source>
</evidence>
<dbReference type="PANTHER" id="PTHR43433:SF10">
    <property type="entry name" value="AB HYDROLASE-1 DOMAIN-CONTAINING PROTEIN"/>
    <property type="match status" value="1"/>
</dbReference>
<dbReference type="GO" id="GO:0003824">
    <property type="term" value="F:catalytic activity"/>
    <property type="evidence" value="ECO:0007669"/>
    <property type="project" value="UniProtKB-ARBA"/>
</dbReference>
<dbReference type="PANTHER" id="PTHR43433">
    <property type="entry name" value="HYDROLASE, ALPHA/BETA FOLD FAMILY PROTEIN"/>
    <property type="match status" value="1"/>
</dbReference>
<dbReference type="SUPFAM" id="SSF53474">
    <property type="entry name" value="alpha/beta-Hydrolases"/>
    <property type="match status" value="1"/>
</dbReference>
<evidence type="ECO:0000313" key="2">
    <source>
        <dbReference type="EMBL" id="TCO43865.1"/>
    </source>
</evidence>
<dbReference type="PRINTS" id="PR00111">
    <property type="entry name" value="ABHYDROLASE"/>
</dbReference>
<dbReference type="Proteomes" id="UP000295573">
    <property type="component" value="Unassembled WGS sequence"/>
</dbReference>
<dbReference type="EMBL" id="SLWR01000011">
    <property type="protein sequence ID" value="TCO43865.1"/>
    <property type="molecule type" value="Genomic_DNA"/>
</dbReference>
<gene>
    <name evidence="2" type="ORF">EV646_11157</name>
</gene>
<sequence>MNETDLRLADGRTLHVYDSAPGDDGRLPVFWHHGTPNLGVPPEPLAEAGEWLGIRWFSFDRPGYGGSTAAPGRTMASVAADLTAVADRLGIGSFALMGYSGGGSYALGSAAVLGDRVEAVATFAAIAPYDAIGLDWYDGMVASGLKSLRAAAAGRDAKVQHENSGVEYDPEFTAADLAMFEGPWGWLGSVAGEKSMPNGPDGLIDDDCSYVMPWGCDPTAITAPVLLCHGDDDGIIPSTHGRWLAEHLPTASLRLYPGDGHVSVLAHAEDSLEWIRAQTASPYDGALGNS</sequence>
<dbReference type="InterPro" id="IPR050471">
    <property type="entry name" value="AB_hydrolase"/>
</dbReference>
<proteinExistence type="predicted"/>
<reference evidence="2 3" key="1">
    <citation type="journal article" date="2015" name="Stand. Genomic Sci.">
        <title>Genomic Encyclopedia of Bacterial and Archaeal Type Strains, Phase III: the genomes of soil and plant-associated and newly described type strains.</title>
        <authorList>
            <person name="Whitman W.B."/>
            <person name="Woyke T."/>
            <person name="Klenk H.P."/>
            <person name="Zhou Y."/>
            <person name="Lilburn T.G."/>
            <person name="Beck B.J."/>
            <person name="De Vos P."/>
            <person name="Vandamme P."/>
            <person name="Eisen J.A."/>
            <person name="Garrity G."/>
            <person name="Hugenholtz P."/>
            <person name="Kyrpides N.C."/>
        </authorList>
    </citation>
    <scope>NUCLEOTIDE SEQUENCE [LARGE SCALE GENOMIC DNA]</scope>
    <source>
        <strain evidence="2 3">VKM Ac-2541</strain>
    </source>
</reference>
<comment type="caution">
    <text evidence="2">The sequence shown here is derived from an EMBL/GenBank/DDBJ whole genome shotgun (WGS) entry which is preliminary data.</text>
</comment>
<dbReference type="RefSeq" id="WP_132154012.1">
    <property type="nucleotide sequence ID" value="NZ_SLWR01000011.1"/>
</dbReference>
<organism evidence="2 3">
    <name type="scientific">Kribbella antiqua</name>
    <dbReference type="NCBI Taxonomy" id="2512217"/>
    <lineage>
        <taxon>Bacteria</taxon>
        <taxon>Bacillati</taxon>
        <taxon>Actinomycetota</taxon>
        <taxon>Actinomycetes</taxon>
        <taxon>Propionibacteriales</taxon>
        <taxon>Kribbellaceae</taxon>
        <taxon>Kribbella</taxon>
    </lineage>
</organism>